<name>A0A6J3LUW6_9PEZI</name>
<dbReference type="AlphaFoldDB" id="A0A6J3LUW6"/>
<feature type="domain" description="Scytalone dehydratase-like protein Arp1 N-terminal" evidence="1">
    <location>
        <begin position="39"/>
        <end position="132"/>
    </location>
</feature>
<dbReference type="RefSeq" id="XP_033456499.1">
    <property type="nucleotide sequence ID" value="XM_033608823.1"/>
</dbReference>
<dbReference type="SUPFAM" id="SSF75304">
    <property type="entry name" value="Amidase signature (AS) enzymes"/>
    <property type="match status" value="1"/>
</dbReference>
<reference evidence="3" key="1">
    <citation type="submission" date="2020-01" db="EMBL/GenBank/DDBJ databases">
        <authorList>
            <consortium name="DOE Joint Genome Institute"/>
            <person name="Haridas S."/>
            <person name="Albert R."/>
            <person name="Binder M."/>
            <person name="Bloem J."/>
            <person name="Labutti K."/>
            <person name="Salamov A."/>
            <person name="Andreopoulos B."/>
            <person name="Baker S.E."/>
            <person name="Barry K."/>
            <person name="Bills G."/>
            <person name="Bluhm B.H."/>
            <person name="Cannon C."/>
            <person name="Castanera R."/>
            <person name="Culley D.E."/>
            <person name="Daum C."/>
            <person name="Ezra D."/>
            <person name="Gonzalez J.B."/>
            <person name="Henrissat B."/>
            <person name="Kuo A."/>
            <person name="Liang C."/>
            <person name="Lipzen A."/>
            <person name="Lutzoni F."/>
            <person name="Magnuson J."/>
            <person name="Mondo S."/>
            <person name="Nolan M."/>
            <person name="Ohm R."/>
            <person name="Pangilinan J."/>
            <person name="Park H.-J."/>
            <person name="Ramirez L."/>
            <person name="Alfaro M."/>
            <person name="Sun H."/>
            <person name="Tritt A."/>
            <person name="Yoshinaga Y."/>
            <person name="Zwiers L.-H."/>
            <person name="Turgeon B.G."/>
            <person name="Goodwin S.B."/>
            <person name="Spatafora J.W."/>
            <person name="Crous P.W."/>
            <person name="Grigoriev I.V."/>
        </authorList>
    </citation>
    <scope>NUCLEOTIDE SEQUENCE</scope>
    <source>
        <strain evidence="3">CBS 342.82</strain>
    </source>
</reference>
<accession>A0A6J3LUW6</accession>
<sequence length="599" mass="66501">MLEDSFKTFAVMMSKDQPLTTIVNGGQLATNAVPRSRLQESCITPAAIIPAEAATSQQAVRELLEQFRLNDDVYQDAFGDQLILQVTSASENNTSCGSNDVLTLEVLQDMLSVSYVPTNAALPPGPYFLIGSHIYQAWRLYPADNNASAVIFQRDEVDGTFTCWSLDFTNKGNESRQIAVPSRLYHRKTVSKPLAGVRVVLDQKFAVAGIKMDFKASDENHISLTPRTHSDFVKKLVAHGAIIVGITASIVSMDHRKAFENEEQSFTGDRFQLSDVFSPVDGAGVAKSIASYPWLDVAFDVDTTGDPNSMGWSHDAFALQSSWAATSMTGIFPLAFAFDTINIASSDLSKLQYISKTVLQFEDSSRFPRKILFPTDFFPKHDPATQKATENFVTILEKFLGVERTAISFAAEWDETRPKEAHGKSLREYAEDSTTSSLRYSHYHAHDKHPDHEQRTLYQEQFRRGYYEDAQIISANEQDEALALIDVLIKWFDKHIVTMGSDPLSNAIIVMPYAPLSTIPDTIFTNSGIMGTKNFARILQMPQLFVPFQSQNELSRGDRQVTAACSIVGAIGSDVMLINLVREALKSARLPTTLESANR</sequence>
<dbReference type="PANTHER" id="PTHR46310:SF7">
    <property type="entry name" value="AMIDASE 1"/>
    <property type="match status" value="1"/>
</dbReference>
<organism evidence="3">
    <name type="scientific">Dissoconium aciculare CBS 342.82</name>
    <dbReference type="NCBI Taxonomy" id="1314786"/>
    <lineage>
        <taxon>Eukaryota</taxon>
        <taxon>Fungi</taxon>
        <taxon>Dikarya</taxon>
        <taxon>Ascomycota</taxon>
        <taxon>Pezizomycotina</taxon>
        <taxon>Dothideomycetes</taxon>
        <taxon>Dothideomycetidae</taxon>
        <taxon>Mycosphaerellales</taxon>
        <taxon>Dissoconiaceae</taxon>
        <taxon>Dissoconium</taxon>
    </lineage>
</organism>
<dbReference type="PANTHER" id="PTHR46310">
    <property type="entry name" value="AMIDASE 1"/>
    <property type="match status" value="1"/>
</dbReference>
<evidence type="ECO:0000313" key="3">
    <source>
        <dbReference type="RefSeq" id="XP_033456499.1"/>
    </source>
</evidence>
<dbReference type="Gene3D" id="3.90.1300.10">
    <property type="entry name" value="Amidase signature (AS) domain"/>
    <property type="match status" value="1"/>
</dbReference>
<dbReference type="Proteomes" id="UP000504637">
    <property type="component" value="Unplaced"/>
</dbReference>
<evidence type="ECO:0000259" key="1">
    <source>
        <dbReference type="Pfam" id="PF26053"/>
    </source>
</evidence>
<reference evidence="3" key="3">
    <citation type="submission" date="2025-08" db="UniProtKB">
        <authorList>
            <consortium name="RefSeq"/>
        </authorList>
    </citation>
    <scope>IDENTIFICATION</scope>
    <source>
        <strain evidence="3">CBS 342.82</strain>
    </source>
</reference>
<reference evidence="3" key="2">
    <citation type="submission" date="2020-04" db="EMBL/GenBank/DDBJ databases">
        <authorList>
            <consortium name="NCBI Genome Project"/>
        </authorList>
    </citation>
    <scope>NUCLEOTIDE SEQUENCE</scope>
    <source>
        <strain evidence="3">CBS 342.82</strain>
    </source>
</reference>
<dbReference type="InterPro" id="IPR058329">
    <property type="entry name" value="Arp1_N"/>
</dbReference>
<proteinExistence type="predicted"/>
<protein>
    <recommendedName>
        <fullName evidence="1">Scytalone dehydratase-like protein Arp1 N-terminal domain-containing protein</fullName>
    </recommendedName>
</protein>
<gene>
    <name evidence="3" type="ORF">K489DRAFT_67077</name>
</gene>
<dbReference type="GeneID" id="54366624"/>
<dbReference type="InterPro" id="IPR036928">
    <property type="entry name" value="AS_sf"/>
</dbReference>
<evidence type="ECO:0000313" key="2">
    <source>
        <dbReference type="Proteomes" id="UP000504637"/>
    </source>
</evidence>
<keyword evidence="2" id="KW-1185">Reference proteome</keyword>
<dbReference type="Pfam" id="PF26053">
    <property type="entry name" value="DUF8016"/>
    <property type="match status" value="1"/>
</dbReference>
<dbReference type="OrthoDB" id="5423360at2759"/>